<accession>E6WW36</accession>
<gene>
    <name evidence="9" type="primary">clsB</name>
    <name evidence="12" type="ordered locus">Psesu_2699</name>
</gene>
<dbReference type="SMART" id="SM00155">
    <property type="entry name" value="PLDc"/>
    <property type="match status" value="2"/>
</dbReference>
<protein>
    <recommendedName>
        <fullName evidence="9">Cardiolipin synthase B</fullName>
        <shortName evidence="9">CL synthase</shortName>
        <ecNumber evidence="9">2.7.8.-</ecNumber>
    </recommendedName>
</protein>
<dbReference type="CDD" id="cd09159">
    <property type="entry name" value="PLDc_ybhO_like_2"/>
    <property type="match status" value="1"/>
</dbReference>
<dbReference type="Proteomes" id="UP000008632">
    <property type="component" value="Chromosome"/>
</dbReference>
<sequence length="401" mass="44287">MKLRWHKGNSVRLLENGEGFYPRVFEAIEAARSEILLETFILFEDEVGRELQQRLVAAARRGVRVSMLVDGYGTPPFSDGFLAPMAEAGIEVRSFDPGAQPMGIRLKLFRRMHRKLLVIDGATAFVGGINYSADHLLRSGPEAKQDYAVEVRGPVVGDIHRFVLDQGVGDAQGDATAASDAQGAAETAFIVRDNQRHGTDIEQVYREAIRGAKRRIVIANAYFFPSHGFLTDLRGAARRGVDVRLILQGEPDMPSVMMAARTLYRQLIGDGVCIREYCTRPFHGKVAVVDDEWATVGSSNLDPLSLSLNLEANLVVRDRGFNGELSASLEQLWMDHCEEVTLEGLDQRPRWPVPQVLLYHVLRKFPRWAGLLPAHTPRTVTLASGGQAPERAASTLASPGH</sequence>
<evidence type="ECO:0000256" key="8">
    <source>
        <dbReference type="ARBA" id="ARBA00023264"/>
    </source>
</evidence>
<evidence type="ECO:0000313" key="13">
    <source>
        <dbReference type="Proteomes" id="UP000008632"/>
    </source>
</evidence>
<organism evidence="12 13">
    <name type="scientific">Pseudoxanthomonas suwonensis (strain 11-1)</name>
    <dbReference type="NCBI Taxonomy" id="743721"/>
    <lineage>
        <taxon>Bacteria</taxon>
        <taxon>Pseudomonadati</taxon>
        <taxon>Pseudomonadota</taxon>
        <taxon>Gammaproteobacteria</taxon>
        <taxon>Lysobacterales</taxon>
        <taxon>Lysobacteraceae</taxon>
        <taxon>Pseudoxanthomonas</taxon>
    </lineage>
</organism>
<dbReference type="OrthoDB" id="9762009at2"/>
<evidence type="ECO:0000256" key="3">
    <source>
        <dbReference type="ARBA" id="ARBA00022679"/>
    </source>
</evidence>
<keyword evidence="1 9" id="KW-1003">Cell membrane</keyword>
<evidence type="ECO:0000256" key="9">
    <source>
        <dbReference type="HAMAP-Rule" id="MF_01917"/>
    </source>
</evidence>
<evidence type="ECO:0000256" key="1">
    <source>
        <dbReference type="ARBA" id="ARBA00022475"/>
    </source>
</evidence>
<keyword evidence="13" id="KW-1185">Reference proteome</keyword>
<feature type="active site" evidence="9">
    <location>
        <position position="120"/>
    </location>
</feature>
<dbReference type="NCBIfam" id="NF008427">
    <property type="entry name" value="PRK11263.1"/>
    <property type="match status" value="1"/>
</dbReference>
<dbReference type="InterPro" id="IPR030872">
    <property type="entry name" value="Cardiolipin_synth_ClsB"/>
</dbReference>
<keyword evidence="3 9" id="KW-0808">Transferase</keyword>
<feature type="active site" evidence="9">
    <location>
        <position position="115"/>
    </location>
</feature>
<dbReference type="STRING" id="743721.Psesu_2699"/>
<feature type="region of interest" description="Disordered" evidence="10">
    <location>
        <begin position="381"/>
        <end position="401"/>
    </location>
</feature>
<dbReference type="CDD" id="cd09110">
    <property type="entry name" value="PLDc_CLS_1"/>
    <property type="match status" value="1"/>
</dbReference>
<dbReference type="Pfam" id="PF13091">
    <property type="entry name" value="PLDc_2"/>
    <property type="match status" value="2"/>
</dbReference>
<dbReference type="HOGENOM" id="CLU_038053_0_0_6"/>
<dbReference type="HAMAP" id="MF_01917">
    <property type="entry name" value="Cardiolipin_synth_ClsB"/>
    <property type="match status" value="1"/>
</dbReference>
<dbReference type="EMBL" id="CP002446">
    <property type="protein sequence ID" value="ADV28527.1"/>
    <property type="molecule type" value="Genomic_DNA"/>
</dbReference>
<dbReference type="PROSITE" id="PS50035">
    <property type="entry name" value="PLD"/>
    <property type="match status" value="2"/>
</dbReference>
<dbReference type="GO" id="GO:0008808">
    <property type="term" value="F:cardiolipin synthase activity"/>
    <property type="evidence" value="ECO:0007669"/>
    <property type="project" value="InterPro"/>
</dbReference>
<evidence type="ECO:0000256" key="10">
    <source>
        <dbReference type="SAM" id="MobiDB-lite"/>
    </source>
</evidence>
<keyword evidence="7 9" id="KW-0594">Phospholipid biosynthesis</keyword>
<feature type="active site" evidence="9">
    <location>
        <position position="113"/>
    </location>
</feature>
<keyword evidence="6 9" id="KW-0472">Membrane</keyword>
<comment type="function">
    <text evidence="9">Catalyzes the phosphatidyl group transfer from one phosphatidylglycerol molecule to another to form cardiolipin (CL) (diphosphatidylglycerol) and glycerol.</text>
</comment>
<reference evidence="12 13" key="1">
    <citation type="submission" date="2011-01" db="EMBL/GenBank/DDBJ databases">
        <title>Complete sequence of Pseudoxanthomonas suwonensis 11-1.</title>
        <authorList>
            <consortium name="US DOE Joint Genome Institute"/>
            <person name="Lucas S."/>
            <person name="Copeland A."/>
            <person name="Lapidus A."/>
            <person name="Cheng J.-F."/>
            <person name="Goodwin L."/>
            <person name="Pitluck S."/>
            <person name="Teshima H."/>
            <person name="Detter J.C."/>
            <person name="Han C."/>
            <person name="Tapia R."/>
            <person name="Land M."/>
            <person name="Hauser L."/>
            <person name="Kyrpides N."/>
            <person name="Ivanova N."/>
            <person name="Ovchinnikova G."/>
            <person name="Siebers A.K."/>
            <person name="Allgaier M."/>
            <person name="Thelen M.P."/>
            <person name="Hugenholtz P."/>
            <person name="Gladden J."/>
            <person name="Woyke T."/>
        </authorList>
    </citation>
    <scope>NUCLEOTIDE SEQUENCE [LARGE SCALE GENOMIC DNA]</scope>
    <source>
        <strain evidence="13">11-1</strain>
    </source>
</reference>
<dbReference type="EC" id="2.7.8.-" evidence="9"/>
<keyword evidence="4" id="KW-0677">Repeat</keyword>
<feature type="active site" evidence="9">
    <location>
        <position position="285"/>
    </location>
</feature>
<feature type="domain" description="PLD phosphodiesterase" evidence="11">
    <location>
        <begin position="108"/>
        <end position="135"/>
    </location>
</feature>
<feature type="active site" evidence="9">
    <location>
        <position position="290"/>
    </location>
</feature>
<dbReference type="InterPro" id="IPR025202">
    <property type="entry name" value="PLD-like_dom"/>
</dbReference>
<evidence type="ECO:0000256" key="7">
    <source>
        <dbReference type="ARBA" id="ARBA00023209"/>
    </source>
</evidence>
<dbReference type="KEGG" id="psu:Psesu_2699"/>
<feature type="active site" evidence="9">
    <location>
        <position position="283"/>
    </location>
</feature>
<dbReference type="GO" id="GO:0005886">
    <property type="term" value="C:plasma membrane"/>
    <property type="evidence" value="ECO:0007669"/>
    <property type="project" value="UniProtKB-SubCell"/>
</dbReference>
<dbReference type="InterPro" id="IPR001736">
    <property type="entry name" value="PLipase_D/transphosphatidylase"/>
</dbReference>
<comment type="similarity">
    <text evidence="9">Belongs to the phospholipase D family. Cardiolipin synthase subfamily. ClsB sub-subfamily.</text>
</comment>
<comment type="subcellular location">
    <subcellularLocation>
        <location evidence="9">Cell membrane</location>
        <topology evidence="9">Peripheral membrane protein</topology>
    </subcellularLocation>
</comment>
<evidence type="ECO:0000256" key="6">
    <source>
        <dbReference type="ARBA" id="ARBA00023136"/>
    </source>
</evidence>
<dbReference type="Gene3D" id="3.30.870.10">
    <property type="entry name" value="Endonuclease Chain A"/>
    <property type="match status" value="2"/>
</dbReference>
<keyword evidence="2 9" id="KW-0444">Lipid biosynthesis</keyword>
<comment type="catalytic activity">
    <reaction evidence="9">
        <text>2 a 1,2-diacyl-sn-glycero-3-phospho-(1'-sn-glycerol) = a cardiolipin + glycerol</text>
        <dbReference type="Rhea" id="RHEA:31451"/>
        <dbReference type="ChEBI" id="CHEBI:17754"/>
        <dbReference type="ChEBI" id="CHEBI:62237"/>
        <dbReference type="ChEBI" id="CHEBI:64716"/>
    </reaction>
</comment>
<evidence type="ECO:0000256" key="2">
    <source>
        <dbReference type="ARBA" id="ARBA00022516"/>
    </source>
</evidence>
<dbReference type="SUPFAM" id="SSF56024">
    <property type="entry name" value="Phospholipase D/nuclease"/>
    <property type="match status" value="2"/>
</dbReference>
<dbReference type="eggNOG" id="COG1502">
    <property type="taxonomic scope" value="Bacteria"/>
</dbReference>
<evidence type="ECO:0000313" key="12">
    <source>
        <dbReference type="EMBL" id="ADV28527.1"/>
    </source>
</evidence>
<dbReference type="AlphaFoldDB" id="E6WW36"/>
<evidence type="ECO:0000256" key="4">
    <source>
        <dbReference type="ARBA" id="ARBA00022737"/>
    </source>
</evidence>
<keyword evidence="5 9" id="KW-0443">Lipid metabolism</keyword>
<dbReference type="PANTHER" id="PTHR21248:SF23">
    <property type="entry name" value="CARDIOLIPIN SYNTHASE B"/>
    <property type="match status" value="1"/>
</dbReference>
<feature type="domain" description="PLD phosphodiesterase" evidence="11">
    <location>
        <begin position="283"/>
        <end position="305"/>
    </location>
</feature>
<dbReference type="GO" id="GO:0032049">
    <property type="term" value="P:cardiolipin biosynthetic process"/>
    <property type="evidence" value="ECO:0007669"/>
    <property type="project" value="InterPro"/>
</dbReference>
<evidence type="ECO:0000256" key="5">
    <source>
        <dbReference type="ARBA" id="ARBA00023098"/>
    </source>
</evidence>
<dbReference type="RefSeq" id="WP_013536353.1">
    <property type="nucleotide sequence ID" value="NC_014924.1"/>
</dbReference>
<evidence type="ECO:0000259" key="11">
    <source>
        <dbReference type="PROSITE" id="PS50035"/>
    </source>
</evidence>
<dbReference type="PANTHER" id="PTHR21248">
    <property type="entry name" value="CARDIOLIPIN SYNTHASE"/>
    <property type="match status" value="1"/>
</dbReference>
<name>E6WW36_PSEUU</name>
<proteinExistence type="inferred from homology"/>
<keyword evidence="8 9" id="KW-1208">Phospholipid metabolism</keyword>